<dbReference type="SMART" id="SM00471">
    <property type="entry name" value="HDc"/>
    <property type="match status" value="1"/>
</dbReference>
<dbReference type="RefSeq" id="WP_183494923.1">
    <property type="nucleotide sequence ID" value="NZ_JACIFF010000002.1"/>
</dbReference>
<feature type="domain" description="HD/PDEase" evidence="1">
    <location>
        <begin position="27"/>
        <end position="141"/>
    </location>
</feature>
<proteinExistence type="predicted"/>
<name>A0A840EA49_9BACT</name>
<comment type="caution">
    <text evidence="2">The sequence shown here is derived from an EMBL/GenBank/DDBJ whole genome shotgun (WGS) entry which is preliminary data.</text>
</comment>
<dbReference type="Proteomes" id="UP000576209">
    <property type="component" value="Unassembled WGS sequence"/>
</dbReference>
<dbReference type="InterPro" id="IPR003607">
    <property type="entry name" value="HD/PDEase_dom"/>
</dbReference>
<keyword evidence="2" id="KW-0378">Hydrolase</keyword>
<evidence type="ECO:0000313" key="2">
    <source>
        <dbReference type="EMBL" id="MBB4078689.1"/>
    </source>
</evidence>
<evidence type="ECO:0000259" key="1">
    <source>
        <dbReference type="SMART" id="SM00471"/>
    </source>
</evidence>
<dbReference type="SUPFAM" id="SSF109604">
    <property type="entry name" value="HD-domain/PDEase-like"/>
    <property type="match status" value="1"/>
</dbReference>
<gene>
    <name evidence="2" type="ORF">GGR28_001302</name>
</gene>
<dbReference type="EMBL" id="JACIFF010000002">
    <property type="protein sequence ID" value="MBB4078689.1"/>
    <property type="molecule type" value="Genomic_DNA"/>
</dbReference>
<accession>A0A840EA49</accession>
<organism evidence="2 3">
    <name type="scientific">Neolewinella aquimaris</name>
    <dbReference type="NCBI Taxonomy" id="1835722"/>
    <lineage>
        <taxon>Bacteria</taxon>
        <taxon>Pseudomonadati</taxon>
        <taxon>Bacteroidota</taxon>
        <taxon>Saprospiria</taxon>
        <taxon>Saprospirales</taxon>
        <taxon>Lewinellaceae</taxon>
        <taxon>Neolewinella</taxon>
    </lineage>
</organism>
<evidence type="ECO:0000313" key="3">
    <source>
        <dbReference type="Proteomes" id="UP000576209"/>
    </source>
</evidence>
<reference evidence="2 3" key="1">
    <citation type="submission" date="2020-08" db="EMBL/GenBank/DDBJ databases">
        <title>Genomic Encyclopedia of Type Strains, Phase IV (KMG-IV): sequencing the most valuable type-strain genomes for metagenomic binning, comparative biology and taxonomic classification.</title>
        <authorList>
            <person name="Goeker M."/>
        </authorList>
    </citation>
    <scope>NUCLEOTIDE SEQUENCE [LARGE SCALE GENOMIC DNA]</scope>
    <source>
        <strain evidence="2 3">DSM 105137</strain>
    </source>
</reference>
<dbReference type="InterPro" id="IPR006674">
    <property type="entry name" value="HD_domain"/>
</dbReference>
<dbReference type="Gene3D" id="1.10.3210.10">
    <property type="entry name" value="Hypothetical protein af1432"/>
    <property type="match status" value="1"/>
</dbReference>
<dbReference type="Pfam" id="PF01966">
    <property type="entry name" value="HD"/>
    <property type="match status" value="1"/>
</dbReference>
<dbReference type="GO" id="GO:0016787">
    <property type="term" value="F:hydrolase activity"/>
    <property type="evidence" value="ECO:0007669"/>
    <property type="project" value="UniProtKB-KW"/>
</dbReference>
<protein>
    <submittedName>
        <fullName evidence="2">Putative metal-dependent HD superfamily phosphohydrolase</fullName>
    </submittedName>
</protein>
<keyword evidence="3" id="KW-1185">Reference proteome</keyword>
<dbReference type="CDD" id="cd00077">
    <property type="entry name" value="HDc"/>
    <property type="match status" value="1"/>
</dbReference>
<sequence>MKKQKRITQRASRYVTRRLIRELPHNRIFHNIHHTLTVWRGTKMIGKAMGLSKEELEIVCLAAIFHDTGHIECYVGHEEVSVRIAREWLEKQGYPPAKIDRVSDCIRATSMPQDPRNKLEQVLCDADLLHLSFEAYPDYQEMLRREWQLEFGLKYTDEDWELTNNTFLADHKYFTDYARQELEPRKQQLKVD</sequence>
<dbReference type="AlphaFoldDB" id="A0A840EA49"/>